<gene>
    <name evidence="5" type="ORF">L798_10306</name>
</gene>
<evidence type="ECO:0000313" key="6">
    <source>
        <dbReference type="Proteomes" id="UP000027135"/>
    </source>
</evidence>
<feature type="binding site" evidence="3">
    <location>
        <begin position="477"/>
        <end position="478"/>
    </location>
    <ligand>
        <name>L-glutamate</name>
        <dbReference type="ChEBI" id="CHEBI:29985"/>
    </ligand>
</feature>
<dbReference type="FunFam" id="1.10.246.130:FF:000001">
    <property type="entry name" value="Gamma-glutamyltransferase 5 isoform 1"/>
    <property type="match status" value="1"/>
</dbReference>
<dbReference type="PANTHER" id="PTHR11686:SF72">
    <property type="entry name" value="GAMMA-GLUTAMYL TRANSPEPTIDASE, ISOFORM A"/>
    <property type="match status" value="1"/>
</dbReference>
<proteinExistence type="predicted"/>
<dbReference type="Proteomes" id="UP000027135">
    <property type="component" value="Unassembled WGS sequence"/>
</dbReference>
<organism evidence="5 6">
    <name type="scientific">Zootermopsis nevadensis</name>
    <name type="common">Dampwood termite</name>
    <dbReference type="NCBI Taxonomy" id="136037"/>
    <lineage>
        <taxon>Eukaryota</taxon>
        <taxon>Metazoa</taxon>
        <taxon>Ecdysozoa</taxon>
        <taxon>Arthropoda</taxon>
        <taxon>Hexapoda</taxon>
        <taxon>Insecta</taxon>
        <taxon>Pterygota</taxon>
        <taxon>Neoptera</taxon>
        <taxon>Polyneoptera</taxon>
        <taxon>Dictyoptera</taxon>
        <taxon>Blattodea</taxon>
        <taxon>Blattoidea</taxon>
        <taxon>Termitoidae</taxon>
        <taxon>Termopsidae</taxon>
        <taxon>Zootermopsis</taxon>
    </lineage>
</organism>
<keyword evidence="4" id="KW-0812">Transmembrane</keyword>
<evidence type="ECO:0000256" key="3">
    <source>
        <dbReference type="PIRSR" id="PIRSR600101-2"/>
    </source>
</evidence>
<dbReference type="AlphaFoldDB" id="A0A067R1C7"/>
<feature type="binding site" evidence="3">
    <location>
        <begin position="425"/>
        <end position="427"/>
    </location>
    <ligand>
        <name>L-glutamate</name>
        <dbReference type="ChEBI" id="CHEBI:29985"/>
    </ligand>
</feature>
<evidence type="ECO:0000256" key="1">
    <source>
        <dbReference type="ARBA" id="ARBA00084097"/>
    </source>
</evidence>
<keyword evidence="6" id="KW-1185">Reference proteome</keyword>
<protein>
    <submittedName>
        <fullName evidence="5">Gamma-glutamyltranspeptidase 1</fullName>
    </submittedName>
</protein>
<dbReference type="OMA" id="PVCDHRR"/>
<dbReference type="OrthoDB" id="1081007at2759"/>
<reference evidence="5 6" key="1">
    <citation type="journal article" date="2014" name="Nat. Commun.">
        <title>Molecular traces of alternative social organization in a termite genome.</title>
        <authorList>
            <person name="Terrapon N."/>
            <person name="Li C."/>
            <person name="Robertson H.M."/>
            <person name="Ji L."/>
            <person name="Meng X."/>
            <person name="Booth W."/>
            <person name="Chen Z."/>
            <person name="Childers C.P."/>
            <person name="Glastad K.M."/>
            <person name="Gokhale K."/>
            <person name="Gowin J."/>
            <person name="Gronenberg W."/>
            <person name="Hermansen R.A."/>
            <person name="Hu H."/>
            <person name="Hunt B.G."/>
            <person name="Huylmans A.K."/>
            <person name="Khalil S.M."/>
            <person name="Mitchell R.D."/>
            <person name="Munoz-Torres M.C."/>
            <person name="Mustard J.A."/>
            <person name="Pan H."/>
            <person name="Reese J.T."/>
            <person name="Scharf M.E."/>
            <person name="Sun F."/>
            <person name="Vogel H."/>
            <person name="Xiao J."/>
            <person name="Yang W."/>
            <person name="Yang Z."/>
            <person name="Yang Z."/>
            <person name="Zhou J."/>
            <person name="Zhu J."/>
            <person name="Brent C.S."/>
            <person name="Elsik C.G."/>
            <person name="Goodisman M.A."/>
            <person name="Liberles D.A."/>
            <person name="Roe R.M."/>
            <person name="Vargo E.L."/>
            <person name="Vilcinskas A."/>
            <person name="Wang J."/>
            <person name="Bornberg-Bauer E."/>
            <person name="Korb J."/>
            <person name="Zhang G."/>
            <person name="Liebig J."/>
        </authorList>
    </citation>
    <scope>NUCLEOTIDE SEQUENCE [LARGE SCALE GENOMIC DNA]</scope>
    <source>
        <tissue evidence="5">Whole organism</tissue>
    </source>
</reference>
<evidence type="ECO:0000256" key="2">
    <source>
        <dbReference type="PIRSR" id="PIRSR600101-1"/>
    </source>
</evidence>
<dbReference type="InParanoid" id="A0A067R1C7"/>
<accession>A0A067R1C7</accession>
<feature type="binding site" evidence="3">
    <location>
        <position position="449"/>
    </location>
    <ligand>
        <name>L-glutamate</name>
        <dbReference type="ChEBI" id="CHEBI:29985"/>
    </ligand>
</feature>
<keyword evidence="4" id="KW-1133">Transmembrane helix</keyword>
<evidence type="ECO:0000256" key="4">
    <source>
        <dbReference type="SAM" id="Phobius"/>
    </source>
</evidence>
<dbReference type="Pfam" id="PF01019">
    <property type="entry name" value="G_glu_transpept"/>
    <property type="match status" value="1"/>
</dbReference>
<dbReference type="PRINTS" id="PR01210">
    <property type="entry name" value="GGTRANSPTASE"/>
</dbReference>
<feature type="active site" description="Nucleophile" evidence="2">
    <location>
        <position position="407"/>
    </location>
</feature>
<dbReference type="SUPFAM" id="SSF56235">
    <property type="entry name" value="N-terminal nucleophile aminohydrolases (Ntn hydrolases)"/>
    <property type="match status" value="1"/>
</dbReference>
<dbReference type="InterPro" id="IPR029055">
    <property type="entry name" value="Ntn_hydrolases_N"/>
</dbReference>
<evidence type="ECO:0000313" key="5">
    <source>
        <dbReference type="EMBL" id="KDR15762.1"/>
    </source>
</evidence>
<keyword evidence="1" id="KW-1202">Platelet aggregation activating toxin</keyword>
<feature type="binding site" evidence="3">
    <location>
        <position position="500"/>
    </location>
    <ligand>
        <name>L-glutamate</name>
        <dbReference type="ChEBI" id="CHEBI:29985"/>
    </ligand>
</feature>
<dbReference type="GO" id="GO:0036374">
    <property type="term" value="F:glutathione hydrolase activity"/>
    <property type="evidence" value="ECO:0007669"/>
    <property type="project" value="InterPro"/>
</dbReference>
<dbReference type="PANTHER" id="PTHR11686">
    <property type="entry name" value="GAMMA GLUTAMYL TRANSPEPTIDASE"/>
    <property type="match status" value="1"/>
</dbReference>
<dbReference type="InterPro" id="IPR000101">
    <property type="entry name" value="GGT_peptidase"/>
</dbReference>
<dbReference type="InterPro" id="IPR043137">
    <property type="entry name" value="GGT_ssub_C"/>
</dbReference>
<dbReference type="InterPro" id="IPR043138">
    <property type="entry name" value="GGT_lsub"/>
</dbReference>
<keyword evidence="4" id="KW-0472">Membrane</keyword>
<dbReference type="STRING" id="136037.A0A067R1C7"/>
<dbReference type="NCBIfam" id="TIGR00066">
    <property type="entry name" value="g_glut_trans"/>
    <property type="match status" value="1"/>
</dbReference>
<sequence length="594" mass="64967">MFLKRSGIRRQSLVVIGAVFIVCGAALAVGLYFGLRSDDETPAAPLNPPDPTRPLPPSDSELGIYWNAAVTTNGYPCAIIGRNILMRNGSAVEAAIAALFCEGVVCVQSMGLGGGFLMTIYKRDTGNVQTLNAREVAPKAANKTMFNGNSTLSTVGGLAVGVPGELMGYWEAYKEYKSGNVEWRELVQPTIDLCREGITVTAYLARLLKEKEEDIKQSPTLREVLINSETNNVWKEGDTYKRLKLAETLELIRDSGASVLYNGTLTEAFVKDIQDLGGIITEEDMNEYQVSWAAPVTVNMINNITMYTVPPPGSGVLLALMLNILNGFVPHEYEVTTYQRITEAFKYGFGKRTQLGDPDFVDINELVKQLTSKDYAEAVRKNISDYVTWQDPKHYGADVVMPEDHGTAHISVLAPNGDAVSVTSTVNLYFGAMVRSVSTGIILNDEMDDFSAPNITNYYDVPPSPNNYIEPKKRPLSSMVPSICVDGSGDVQLVTGAAGGTKITTATALVAMQVLWFNNNIKEAIDAPRVHHQLFPMHLQYEYGLLQQIVQGLQEIGHETERLHFFSAVTGITRKGGKVYASTDFRRGGITAGF</sequence>
<dbReference type="Gene3D" id="3.60.20.40">
    <property type="match status" value="1"/>
</dbReference>
<dbReference type="eggNOG" id="KOG2410">
    <property type="taxonomic scope" value="Eukaryota"/>
</dbReference>
<dbReference type="GO" id="GO:0006751">
    <property type="term" value="P:glutathione catabolic process"/>
    <property type="evidence" value="ECO:0007669"/>
    <property type="project" value="InterPro"/>
</dbReference>
<feature type="transmembrane region" description="Helical" evidence="4">
    <location>
        <begin position="12"/>
        <end position="35"/>
    </location>
</feature>
<dbReference type="Gene3D" id="1.10.246.130">
    <property type="match status" value="1"/>
</dbReference>
<keyword evidence="1" id="KW-1199">Hemostasis impairing toxin</keyword>
<dbReference type="GO" id="GO:0005886">
    <property type="term" value="C:plasma membrane"/>
    <property type="evidence" value="ECO:0007669"/>
    <property type="project" value="TreeGrafter"/>
</dbReference>
<dbReference type="FunFam" id="3.60.20.40:FF:000001">
    <property type="entry name" value="Gamma-glutamyltranspeptidase 1"/>
    <property type="match status" value="1"/>
</dbReference>
<dbReference type="EMBL" id="KK852817">
    <property type="protein sequence ID" value="KDR15762.1"/>
    <property type="molecule type" value="Genomic_DNA"/>
</dbReference>
<feature type="binding site" evidence="3">
    <location>
        <position position="134"/>
    </location>
    <ligand>
        <name>L-glutamate</name>
        <dbReference type="ChEBI" id="CHEBI:29985"/>
    </ligand>
</feature>
<name>A0A067R1C7_ZOONE</name>
<keyword evidence="1" id="KW-0800">Toxin</keyword>
<dbReference type="FunCoup" id="A0A067R1C7">
    <property type="interactions" value="86"/>
</dbReference>